<evidence type="ECO:0000259" key="2">
    <source>
        <dbReference type="Pfam" id="PF09983"/>
    </source>
</evidence>
<dbReference type="Pfam" id="PF09983">
    <property type="entry name" value="JetD_C"/>
    <property type="match status" value="1"/>
</dbReference>
<accession>A0A558C8J6</accession>
<dbReference type="InterPro" id="IPR024534">
    <property type="entry name" value="JetD_C"/>
</dbReference>
<evidence type="ECO:0000313" key="4">
    <source>
        <dbReference type="Proteomes" id="UP000320011"/>
    </source>
</evidence>
<sequence>MDTHGFAILNRLRRSFAHTRSLLMDRATLLAHESQWVRDPNSRTNTSRCCCHTKPRSTRTSSRTPSAPLFAPNRTASRTEPSKRPSAPHSRRRIRARDVCYGCRVARPTRRSTALTGRTPHAGNVRAGRRRVCGVRDPSGRA</sequence>
<name>A0A558C8J6_9PSEU</name>
<reference evidence="3 4" key="1">
    <citation type="submission" date="2019-07" db="EMBL/GenBank/DDBJ databases">
        <authorList>
            <person name="Duangmal K."/>
            <person name="Teo W.F.A."/>
        </authorList>
    </citation>
    <scope>NUCLEOTIDE SEQUENCE [LARGE SCALE GENOMIC DNA]</scope>
    <source>
        <strain evidence="3 4">TBRC 6029</strain>
    </source>
</reference>
<dbReference type="EMBL" id="VJWX01000216">
    <property type="protein sequence ID" value="TVT45096.1"/>
    <property type="molecule type" value="Genomic_DNA"/>
</dbReference>
<feature type="region of interest" description="Disordered" evidence="1">
    <location>
        <begin position="37"/>
        <end position="93"/>
    </location>
</feature>
<dbReference type="OrthoDB" id="322908at2"/>
<proteinExistence type="predicted"/>
<keyword evidence="4" id="KW-1185">Reference proteome</keyword>
<organism evidence="3 4">
    <name type="scientific">Amycolatopsis rhizosphaerae</name>
    <dbReference type="NCBI Taxonomy" id="2053003"/>
    <lineage>
        <taxon>Bacteria</taxon>
        <taxon>Bacillati</taxon>
        <taxon>Actinomycetota</taxon>
        <taxon>Actinomycetes</taxon>
        <taxon>Pseudonocardiales</taxon>
        <taxon>Pseudonocardiaceae</taxon>
        <taxon>Amycolatopsis</taxon>
    </lineage>
</organism>
<gene>
    <name evidence="3" type="ORF">FNH05_20825</name>
</gene>
<evidence type="ECO:0000256" key="1">
    <source>
        <dbReference type="SAM" id="MobiDB-lite"/>
    </source>
</evidence>
<evidence type="ECO:0000313" key="3">
    <source>
        <dbReference type="EMBL" id="TVT45096.1"/>
    </source>
</evidence>
<reference evidence="3 4" key="2">
    <citation type="submission" date="2019-08" db="EMBL/GenBank/DDBJ databases">
        <title>Amycolatopsis acidicola sp. nov., isolated from peat swamp forest soil.</title>
        <authorList>
            <person name="Srisuk N."/>
        </authorList>
    </citation>
    <scope>NUCLEOTIDE SEQUENCE [LARGE SCALE GENOMIC DNA]</scope>
    <source>
        <strain evidence="3 4">TBRC 6029</strain>
    </source>
</reference>
<dbReference type="Proteomes" id="UP000320011">
    <property type="component" value="Unassembled WGS sequence"/>
</dbReference>
<protein>
    <recommendedName>
        <fullName evidence="2">Wadjet protein JetD C-terminal domain-containing protein</fullName>
    </recommendedName>
</protein>
<feature type="domain" description="Wadjet protein JetD C-terminal" evidence="2">
    <location>
        <begin position="1"/>
        <end position="48"/>
    </location>
</feature>
<dbReference type="AlphaFoldDB" id="A0A558C8J6"/>
<feature type="compositionally biased region" description="Low complexity" evidence="1">
    <location>
        <begin position="58"/>
        <end position="68"/>
    </location>
</feature>
<comment type="caution">
    <text evidence="3">The sequence shown here is derived from an EMBL/GenBank/DDBJ whole genome shotgun (WGS) entry which is preliminary data.</text>
</comment>